<accession>A0A2W4Z798</accession>
<organism evidence="3 4">
    <name type="scientific">Sphingomonas hengshuiensis</name>
    <dbReference type="NCBI Taxonomy" id="1609977"/>
    <lineage>
        <taxon>Bacteria</taxon>
        <taxon>Pseudomonadati</taxon>
        <taxon>Pseudomonadota</taxon>
        <taxon>Alphaproteobacteria</taxon>
        <taxon>Sphingomonadales</taxon>
        <taxon>Sphingomonadaceae</taxon>
        <taxon>Sphingomonas</taxon>
    </lineage>
</organism>
<feature type="domain" description="Extensin-like C-terminal" evidence="2">
    <location>
        <begin position="96"/>
        <end position="277"/>
    </location>
</feature>
<name>A0A2W4Z798_9SPHN</name>
<evidence type="ECO:0000313" key="3">
    <source>
        <dbReference type="EMBL" id="PZO75689.1"/>
    </source>
</evidence>
<protein>
    <submittedName>
        <fullName evidence="3">Extensin</fullName>
    </submittedName>
</protein>
<sequence length="277" mass="29688">MGRAARRGRLDLHPRRSGLSGDGRTGDACGARVRALSAGIRTLVWLAILAGIAFAVYAFTRSRPQDVPWTPLDLSQPVGMFTRSKIGDLRGDFAGCRALLDAAGVRYTALPPRDGTGQCGYDDAVRLRGGGSRTIDITPDVGVSCRVATAMALWEWQVVQPAAQKHFGQAVARIQNFGSYNCRRLYGRDTGAFSEHATANALDIAAFVLSDGRRISVVGDWTAGEGQDDAAKAAFLREVRDGACGVFSTVLSPDYNAAHRDHFHFDQAARGFGGACR</sequence>
<evidence type="ECO:0000313" key="4">
    <source>
        <dbReference type="Proteomes" id="UP000248614"/>
    </source>
</evidence>
<feature type="transmembrane region" description="Helical" evidence="1">
    <location>
        <begin position="42"/>
        <end position="60"/>
    </location>
</feature>
<evidence type="ECO:0000256" key="1">
    <source>
        <dbReference type="SAM" id="Phobius"/>
    </source>
</evidence>
<proteinExistence type="predicted"/>
<gene>
    <name evidence="3" type="ORF">DI632_11550</name>
</gene>
<keyword evidence="1" id="KW-0812">Transmembrane</keyword>
<reference evidence="3 4" key="1">
    <citation type="submission" date="2017-08" db="EMBL/GenBank/DDBJ databases">
        <title>Infants hospitalized years apart are colonized by the same room-sourced microbial strains.</title>
        <authorList>
            <person name="Brooks B."/>
            <person name="Olm M.R."/>
            <person name="Firek B.A."/>
            <person name="Baker R."/>
            <person name="Thomas B.C."/>
            <person name="Morowitz M.J."/>
            <person name="Banfield J.F."/>
        </authorList>
    </citation>
    <scope>NUCLEOTIDE SEQUENCE [LARGE SCALE GENOMIC DNA]</scope>
    <source>
        <strain evidence="3">S2_018_000_R3_110</strain>
    </source>
</reference>
<evidence type="ECO:0000259" key="2">
    <source>
        <dbReference type="Pfam" id="PF06904"/>
    </source>
</evidence>
<dbReference type="Pfam" id="PF06904">
    <property type="entry name" value="Extensin-like_C"/>
    <property type="match status" value="1"/>
</dbReference>
<comment type="caution">
    <text evidence="3">The sequence shown here is derived from an EMBL/GenBank/DDBJ whole genome shotgun (WGS) entry which is preliminary data.</text>
</comment>
<dbReference type="AlphaFoldDB" id="A0A2W4Z798"/>
<keyword evidence="1" id="KW-1133">Transmembrane helix</keyword>
<dbReference type="Proteomes" id="UP000248614">
    <property type="component" value="Unassembled WGS sequence"/>
</dbReference>
<dbReference type="InterPro" id="IPR009683">
    <property type="entry name" value="Extensin-like_C"/>
</dbReference>
<keyword evidence="1" id="KW-0472">Membrane</keyword>
<dbReference type="EMBL" id="QFNF01000031">
    <property type="protein sequence ID" value="PZO75689.1"/>
    <property type="molecule type" value="Genomic_DNA"/>
</dbReference>